<dbReference type="Pfam" id="PF13400">
    <property type="entry name" value="Tad"/>
    <property type="match status" value="1"/>
</dbReference>
<evidence type="ECO:0000313" key="3">
    <source>
        <dbReference type="Proteomes" id="UP000531216"/>
    </source>
</evidence>
<accession>A0A7W6BY60</accession>
<dbReference type="InterPro" id="IPR028087">
    <property type="entry name" value="Tad_N"/>
</dbReference>
<keyword evidence="3" id="KW-1185">Reference proteome</keyword>
<dbReference type="RefSeq" id="WP_090966924.1">
    <property type="nucleotide sequence ID" value="NZ_FOOA01000044.1"/>
</dbReference>
<evidence type="ECO:0000259" key="1">
    <source>
        <dbReference type="Pfam" id="PF13400"/>
    </source>
</evidence>
<gene>
    <name evidence="2" type="ORF">GGR05_004415</name>
</gene>
<dbReference type="AlphaFoldDB" id="A0A7W6BY60"/>
<protein>
    <submittedName>
        <fullName evidence="2">Putative membrane protein</fullName>
    </submittedName>
</protein>
<reference evidence="2 3" key="1">
    <citation type="submission" date="2020-08" db="EMBL/GenBank/DDBJ databases">
        <title>Genomic Encyclopedia of Type Strains, Phase IV (KMG-IV): sequencing the most valuable type-strain genomes for metagenomic binning, comparative biology and taxonomic classification.</title>
        <authorList>
            <person name="Goeker M."/>
        </authorList>
    </citation>
    <scope>NUCLEOTIDE SEQUENCE [LARGE SCALE GENOMIC DNA]</scope>
    <source>
        <strain evidence="2 3">DSM 25024</strain>
    </source>
</reference>
<comment type="caution">
    <text evidence="2">The sequence shown here is derived from an EMBL/GenBank/DDBJ whole genome shotgun (WGS) entry which is preliminary data.</text>
</comment>
<organism evidence="2 3">
    <name type="scientific">Aureimonas phyllosphaerae</name>
    <dbReference type="NCBI Taxonomy" id="1166078"/>
    <lineage>
        <taxon>Bacteria</taxon>
        <taxon>Pseudomonadati</taxon>
        <taxon>Pseudomonadota</taxon>
        <taxon>Alphaproteobacteria</taxon>
        <taxon>Hyphomicrobiales</taxon>
        <taxon>Aurantimonadaceae</taxon>
        <taxon>Aureimonas</taxon>
    </lineage>
</organism>
<dbReference type="OrthoDB" id="7630116at2"/>
<sequence>MVWRVFLRETLGAVGVVAALTMPIVIGFAALGTDYGYFLYDRQRMQNAVDLAALSAAAAAGREDETARRIVIDNGDPSADVEVLLGGLVTGADGRTIFQEGAGGGAVHVRAKRPTSLFFSALYLSEPPVLHVAATAVVRPAVSFAIGSKLATVSGGIPAALTQSLLGSRVDLSILGYDGLVRSTLQSSGLVAALADAVGATSGTIGELLEREITVKVLVQAVGDALRSAGKPAPAADVAHLGYNLASANARIRLGDVLDLPKDVRDLKIGTPSSYLSADVSVSGLLSAALTPRRSGSALSTNLTIPGLASASVALLVGEPMVQHPSVAVSDAGVSLETSQVRSQVRVETGVVLGLLSTKLDVPLEMAVAAGTASVTKAVCNADPLKRSVTVVVQPGAVRLELGESASKLESVGLIPNNRMADLLRLPLLTVRAHALATVRAANPTTLTFTGREIGNGTIRQIGSTRMVSALVDDLFRSLRLEVRVLGLGLGLGDSLVTGIVRTALLALSGPLDTILDGLLEALGVKIGAIDVRVDDVVCDQPKIAS</sequence>
<dbReference type="EMBL" id="JACIDO010000023">
    <property type="protein sequence ID" value="MBB3938244.1"/>
    <property type="molecule type" value="Genomic_DNA"/>
</dbReference>
<dbReference type="Proteomes" id="UP000531216">
    <property type="component" value="Unassembled WGS sequence"/>
</dbReference>
<proteinExistence type="predicted"/>
<feature type="domain" description="Putative Flp pilus-assembly TadG-like N-terminal" evidence="1">
    <location>
        <begin position="12"/>
        <end position="59"/>
    </location>
</feature>
<evidence type="ECO:0000313" key="2">
    <source>
        <dbReference type="EMBL" id="MBB3938244.1"/>
    </source>
</evidence>
<name>A0A7W6BY60_9HYPH</name>